<dbReference type="AlphaFoldDB" id="A0A7D8WKI2"/>
<evidence type="ECO:0000313" key="2">
    <source>
        <dbReference type="Proteomes" id="UP000277464"/>
    </source>
</evidence>
<organism evidence="1 2">
    <name type="scientific">Escherichia marmotae</name>
    <dbReference type="NCBI Taxonomy" id="1499973"/>
    <lineage>
        <taxon>Bacteria</taxon>
        <taxon>Pseudomonadati</taxon>
        <taxon>Pseudomonadota</taxon>
        <taxon>Gammaproteobacteria</taxon>
        <taxon>Enterobacterales</taxon>
        <taxon>Enterobacteriaceae</taxon>
        <taxon>Escherichia</taxon>
    </lineage>
</organism>
<accession>A0A7D8WKI2</accession>
<dbReference type="Proteomes" id="UP000277464">
    <property type="component" value="Chromosome"/>
</dbReference>
<reference evidence="1 2" key="1">
    <citation type="submission" date="2018-12" db="EMBL/GenBank/DDBJ databases">
        <authorList>
            <consortium name="Pathogen Informatics"/>
        </authorList>
    </citation>
    <scope>NUCLEOTIDE SEQUENCE [LARGE SCALE GENOMIC DNA]</scope>
    <source>
        <strain evidence="1 2">NCTC8196</strain>
    </source>
</reference>
<proteinExistence type="predicted"/>
<evidence type="ECO:0000313" key="1">
    <source>
        <dbReference type="EMBL" id="VED80101.1"/>
    </source>
</evidence>
<dbReference type="RefSeq" id="WP_167851737.1">
    <property type="nucleotide sequence ID" value="NZ_LR134270.1"/>
</dbReference>
<sequence>MSKDKSLTQQVAEILSKQKVSEQGKMIQSLKNNGLINKPVFTLAYGPDTTVCQMHQ</sequence>
<gene>
    <name evidence="1" type="ORF">NCTC8196_03210</name>
</gene>
<name>A0A7D8WKI2_9ESCH</name>
<dbReference type="EMBL" id="LR134270">
    <property type="protein sequence ID" value="VED80101.1"/>
    <property type="molecule type" value="Genomic_DNA"/>
</dbReference>
<protein>
    <submittedName>
        <fullName evidence="1">Uncharacterized protein</fullName>
    </submittedName>
</protein>